<dbReference type="Gene3D" id="3.30.160.60">
    <property type="entry name" value="Classic Zinc Finger"/>
    <property type="match status" value="1"/>
</dbReference>
<evidence type="ECO:0000256" key="3">
    <source>
        <dbReference type="ARBA" id="ARBA00022737"/>
    </source>
</evidence>
<dbReference type="GO" id="GO:0008270">
    <property type="term" value="F:zinc ion binding"/>
    <property type="evidence" value="ECO:0007669"/>
    <property type="project" value="UniProtKB-KW"/>
</dbReference>
<dbReference type="InterPro" id="IPR050888">
    <property type="entry name" value="ZnF_C2H2-type_TF"/>
</dbReference>
<comment type="subcellular location">
    <subcellularLocation>
        <location evidence="1">Nucleus</location>
    </subcellularLocation>
</comment>
<reference evidence="10 12" key="1">
    <citation type="submission" date="2019-07" db="EMBL/GenBank/DDBJ databases">
        <title>Venturia inaequalis Genome Resource.</title>
        <authorList>
            <person name="Lichtner F.J."/>
        </authorList>
    </citation>
    <scope>NUCLEOTIDE SEQUENCE [LARGE SCALE GENOMIC DNA]</scope>
    <source>
        <strain evidence="9 11">120213</strain>
        <strain evidence="10 12">DMI_063113</strain>
    </source>
</reference>
<dbReference type="EMBL" id="WNWS01000092">
    <property type="protein sequence ID" value="KAE9981234.1"/>
    <property type="molecule type" value="Genomic_DNA"/>
</dbReference>
<dbReference type="SUPFAM" id="SSF57667">
    <property type="entry name" value="beta-beta-alpha zinc fingers"/>
    <property type="match status" value="1"/>
</dbReference>
<evidence type="ECO:0000256" key="4">
    <source>
        <dbReference type="ARBA" id="ARBA00022771"/>
    </source>
</evidence>
<dbReference type="Proteomes" id="UP000490939">
    <property type="component" value="Unassembled WGS sequence"/>
</dbReference>
<protein>
    <recommendedName>
        <fullName evidence="8">C2H2-type domain-containing protein</fullName>
    </recommendedName>
</protein>
<keyword evidence="5" id="KW-0862">Zinc</keyword>
<name>A0A8H3VRG7_VENIN</name>
<dbReference type="PANTHER" id="PTHR24406">
    <property type="entry name" value="TRANSCRIPTIONAL REPRESSOR CTCFL-RELATED"/>
    <property type="match status" value="1"/>
</dbReference>
<evidence type="ECO:0000256" key="5">
    <source>
        <dbReference type="ARBA" id="ARBA00022833"/>
    </source>
</evidence>
<dbReference type="InterPro" id="IPR013087">
    <property type="entry name" value="Znf_C2H2_type"/>
</dbReference>
<evidence type="ECO:0000313" key="9">
    <source>
        <dbReference type="EMBL" id="KAE9981234.1"/>
    </source>
</evidence>
<evidence type="ECO:0000313" key="12">
    <source>
        <dbReference type="Proteomes" id="UP000490939"/>
    </source>
</evidence>
<organism evidence="10 12">
    <name type="scientific">Venturia inaequalis</name>
    <name type="common">Apple scab fungus</name>
    <dbReference type="NCBI Taxonomy" id="5025"/>
    <lineage>
        <taxon>Eukaryota</taxon>
        <taxon>Fungi</taxon>
        <taxon>Dikarya</taxon>
        <taxon>Ascomycota</taxon>
        <taxon>Pezizomycotina</taxon>
        <taxon>Dothideomycetes</taxon>
        <taxon>Pleosporomycetidae</taxon>
        <taxon>Venturiales</taxon>
        <taxon>Venturiaceae</taxon>
        <taxon>Venturia</taxon>
    </lineage>
</organism>
<accession>A0A8H3VRG7</accession>
<evidence type="ECO:0000256" key="7">
    <source>
        <dbReference type="PROSITE-ProRule" id="PRU00042"/>
    </source>
</evidence>
<sequence>MPPCIESHTFEIPGYEPLHWAMDCTSNDAPHLEEQELCIRGAAKAREEFKREETASIAGWRSLDHVKYEQHTPQPLGCQRCSRSFVDSFALQQHLDNSPAHWKCPRCDFDSSDRRFLIAHWRYEGCFRVCEGCHLGQGGGIPHEMFEQHLLDEHACPECHQHFLNENNLEQHMLTHLSPTIPCIGHGCPRTFRTFPGMIIHLESGTCSSGTDIKSLNKSTAYVYQWKKLVASAFRDRLIQGEEFAPLDQDVDKMEPFLCPGCPRQFTKLSGLFQHVGSLACSEDWDEGAVERLVHWLQLRHHYRIKKRPHY</sequence>
<dbReference type="AlphaFoldDB" id="A0A8H3VRG7"/>
<dbReference type="PROSITE" id="PS50157">
    <property type="entry name" value="ZINC_FINGER_C2H2_2"/>
    <property type="match status" value="1"/>
</dbReference>
<dbReference type="InterPro" id="IPR036236">
    <property type="entry name" value="Znf_C2H2_sf"/>
</dbReference>
<dbReference type="PROSITE" id="PS00028">
    <property type="entry name" value="ZINC_FINGER_C2H2_1"/>
    <property type="match status" value="1"/>
</dbReference>
<evidence type="ECO:0000313" key="11">
    <source>
        <dbReference type="Proteomes" id="UP000447873"/>
    </source>
</evidence>
<comment type="caution">
    <text evidence="10">The sequence shown here is derived from an EMBL/GenBank/DDBJ whole genome shotgun (WGS) entry which is preliminary data.</text>
</comment>
<keyword evidence="6" id="KW-0539">Nucleus</keyword>
<evidence type="ECO:0000256" key="2">
    <source>
        <dbReference type="ARBA" id="ARBA00022723"/>
    </source>
</evidence>
<dbReference type="GO" id="GO:0005634">
    <property type="term" value="C:nucleus"/>
    <property type="evidence" value="ECO:0007669"/>
    <property type="project" value="UniProtKB-SubCell"/>
</dbReference>
<gene>
    <name evidence="10" type="ORF">EG327_009725</name>
    <name evidence="9" type="ORF">EG328_011784</name>
</gene>
<feature type="domain" description="C2H2-type" evidence="8">
    <location>
        <begin position="154"/>
        <end position="181"/>
    </location>
</feature>
<keyword evidence="4 7" id="KW-0863">Zinc-finger</keyword>
<evidence type="ECO:0000313" key="10">
    <source>
        <dbReference type="EMBL" id="KAE9992227.1"/>
    </source>
</evidence>
<proteinExistence type="predicted"/>
<keyword evidence="2" id="KW-0479">Metal-binding</keyword>
<evidence type="ECO:0000256" key="6">
    <source>
        <dbReference type="ARBA" id="ARBA00023242"/>
    </source>
</evidence>
<evidence type="ECO:0000259" key="8">
    <source>
        <dbReference type="PROSITE" id="PS50157"/>
    </source>
</evidence>
<dbReference type="EMBL" id="WNWR01000066">
    <property type="protein sequence ID" value="KAE9992227.1"/>
    <property type="molecule type" value="Genomic_DNA"/>
</dbReference>
<evidence type="ECO:0000256" key="1">
    <source>
        <dbReference type="ARBA" id="ARBA00004123"/>
    </source>
</evidence>
<keyword evidence="12" id="KW-1185">Reference proteome</keyword>
<dbReference type="SMART" id="SM00355">
    <property type="entry name" value="ZnF_C2H2"/>
    <property type="match status" value="5"/>
</dbReference>
<keyword evidence="3" id="KW-0677">Repeat</keyword>
<dbReference type="Proteomes" id="UP000447873">
    <property type="component" value="Unassembled WGS sequence"/>
</dbReference>